<comment type="caution">
    <text evidence="3">The sequence shown here is derived from an EMBL/GenBank/DDBJ whole genome shotgun (WGS) entry which is preliminary data.</text>
</comment>
<dbReference type="AlphaFoldDB" id="K9GVM1"/>
<dbReference type="CDD" id="cd06259">
    <property type="entry name" value="YdcF-like"/>
    <property type="match status" value="1"/>
</dbReference>
<dbReference type="RefSeq" id="WP_009541217.1">
    <property type="nucleotide sequence ID" value="NZ_ANHY01000013.1"/>
</dbReference>
<dbReference type="STRING" id="1238182.C882_0559"/>
<gene>
    <name evidence="3" type="ORF">C882_0559</name>
</gene>
<dbReference type="InterPro" id="IPR003848">
    <property type="entry name" value="DUF218"/>
</dbReference>
<evidence type="ECO:0000313" key="4">
    <source>
        <dbReference type="Proteomes" id="UP000009881"/>
    </source>
</evidence>
<evidence type="ECO:0000256" key="1">
    <source>
        <dbReference type="SAM" id="Phobius"/>
    </source>
</evidence>
<organism evidence="3 4">
    <name type="scientific">Caenispirillum salinarum AK4</name>
    <dbReference type="NCBI Taxonomy" id="1238182"/>
    <lineage>
        <taxon>Bacteria</taxon>
        <taxon>Pseudomonadati</taxon>
        <taxon>Pseudomonadota</taxon>
        <taxon>Alphaproteobacteria</taxon>
        <taxon>Rhodospirillales</taxon>
        <taxon>Novispirillaceae</taxon>
        <taxon>Caenispirillum</taxon>
    </lineage>
</organism>
<evidence type="ECO:0000313" key="3">
    <source>
        <dbReference type="EMBL" id="EKV29252.1"/>
    </source>
</evidence>
<keyword evidence="4" id="KW-1185">Reference proteome</keyword>
<proteinExistence type="predicted"/>
<keyword evidence="1" id="KW-0472">Membrane</keyword>
<keyword evidence="1" id="KW-1133">Transmembrane helix</keyword>
<evidence type="ECO:0000259" key="2">
    <source>
        <dbReference type="Pfam" id="PF02698"/>
    </source>
</evidence>
<dbReference type="Proteomes" id="UP000009881">
    <property type="component" value="Unassembled WGS sequence"/>
</dbReference>
<reference evidence="3 4" key="1">
    <citation type="journal article" date="2013" name="Genome Announc.">
        <title>Draft Genome Sequence of an Alphaproteobacterium, Caenispirillum salinarum AK4(T), Isolated from a Solar Saltern.</title>
        <authorList>
            <person name="Khatri I."/>
            <person name="Singh A."/>
            <person name="Korpole S."/>
            <person name="Pinnaka A.K."/>
            <person name="Subramanian S."/>
        </authorList>
    </citation>
    <scope>NUCLEOTIDE SEQUENCE [LARGE SCALE GENOMIC DNA]</scope>
    <source>
        <strain evidence="3 4">AK4</strain>
    </source>
</reference>
<sequence length="234" mass="25637">MADDSRSRSASGHGSRGARPLWRRMLRWLWSGAGIALVLALAWAAGLVWYAADIPDEVADPDTRTDAIVVLTGGSERLQTGLSLLLADRADMLFISGVHPSLDLSAVLKGTPDLPDDLPDSLRRRIRLGTVAGDTIGNAVETAVFVRDRGLRSLRLVTAGYHMRRSLLEFERAMPQVAIVPHPVFPERVRQNDWWRWPGTTLLIATEYTKYLLASLRHFLTGAGPAAALPPISS</sequence>
<protein>
    <recommendedName>
        <fullName evidence="2">DUF218 domain-containing protein</fullName>
    </recommendedName>
</protein>
<feature type="domain" description="DUF218" evidence="2">
    <location>
        <begin position="66"/>
        <end position="193"/>
    </location>
</feature>
<keyword evidence="1" id="KW-0812">Transmembrane</keyword>
<feature type="transmembrane region" description="Helical" evidence="1">
    <location>
        <begin position="28"/>
        <end position="52"/>
    </location>
</feature>
<dbReference type="Pfam" id="PF02698">
    <property type="entry name" value="DUF218"/>
    <property type="match status" value="1"/>
</dbReference>
<name>K9GVM1_9PROT</name>
<dbReference type="PATRIC" id="fig|1238182.3.peg.2774"/>
<accession>K9GVM1</accession>
<dbReference type="eggNOG" id="COG1434">
    <property type="taxonomic scope" value="Bacteria"/>
</dbReference>
<dbReference type="EMBL" id="ANHY01000013">
    <property type="protein sequence ID" value="EKV29252.1"/>
    <property type="molecule type" value="Genomic_DNA"/>
</dbReference>